<organism evidence="1 2">
    <name type="scientific">Mycena maculata</name>
    <dbReference type="NCBI Taxonomy" id="230809"/>
    <lineage>
        <taxon>Eukaryota</taxon>
        <taxon>Fungi</taxon>
        <taxon>Dikarya</taxon>
        <taxon>Basidiomycota</taxon>
        <taxon>Agaricomycotina</taxon>
        <taxon>Agaricomycetes</taxon>
        <taxon>Agaricomycetidae</taxon>
        <taxon>Agaricales</taxon>
        <taxon>Marasmiineae</taxon>
        <taxon>Mycenaceae</taxon>
        <taxon>Mycena</taxon>
    </lineage>
</organism>
<comment type="caution">
    <text evidence="1">The sequence shown here is derived from an EMBL/GenBank/DDBJ whole genome shotgun (WGS) entry which is preliminary data.</text>
</comment>
<protein>
    <submittedName>
        <fullName evidence="1">Uncharacterized protein</fullName>
    </submittedName>
</protein>
<evidence type="ECO:0000313" key="1">
    <source>
        <dbReference type="EMBL" id="KAJ7724823.1"/>
    </source>
</evidence>
<dbReference type="SUPFAM" id="SSF52047">
    <property type="entry name" value="RNI-like"/>
    <property type="match status" value="1"/>
</dbReference>
<keyword evidence="2" id="KW-1185">Reference proteome</keyword>
<sequence length="401" mass="45059">MVLWAHRSLNEKDTTIITSLLTFILERGEETPLNLRRIYGREKTDPHALHLLATHSERWKTIDFLCSFSDFQHLGSAEGKFPQLETLVLHNAFHYGRTPPDLIDVFKVAPNLKYLALSGFVVPVIVTPPLHQLTTFRCLDLGSKHANAALSWFIADGEMPPCRSKPGHAVLSMETSRPLFRSNLLNIFNIVFHHLTLPSLLELVFAAEEYPASLLPWPHPKFLSLSERSSFSNNLCTLRLHHFLITKADLLESLDALPSESVPGTMGGFRSDQTVTGDGNCTISGCFKSEILFHYQRVVDGLLKEDLEASISSVDRAPTVSVFKRLRGSANGKQMVNKRFKRYHFSEPFCHIFHIYEGQLHPISPSLGTKTLIKAGTTLGFTLYTVQQSLFSHLTPPSNEN</sequence>
<gene>
    <name evidence="1" type="ORF">DFH07DRAFT_783178</name>
</gene>
<accession>A0AAD7MMS9</accession>
<evidence type="ECO:0000313" key="2">
    <source>
        <dbReference type="Proteomes" id="UP001215280"/>
    </source>
</evidence>
<reference evidence="1" key="1">
    <citation type="submission" date="2023-03" db="EMBL/GenBank/DDBJ databases">
        <title>Massive genome expansion in bonnet fungi (Mycena s.s.) driven by repeated elements and novel gene families across ecological guilds.</title>
        <authorList>
            <consortium name="Lawrence Berkeley National Laboratory"/>
            <person name="Harder C.B."/>
            <person name="Miyauchi S."/>
            <person name="Viragh M."/>
            <person name="Kuo A."/>
            <person name="Thoen E."/>
            <person name="Andreopoulos B."/>
            <person name="Lu D."/>
            <person name="Skrede I."/>
            <person name="Drula E."/>
            <person name="Henrissat B."/>
            <person name="Morin E."/>
            <person name="Kohler A."/>
            <person name="Barry K."/>
            <person name="LaButti K."/>
            <person name="Morin E."/>
            <person name="Salamov A."/>
            <person name="Lipzen A."/>
            <person name="Mereny Z."/>
            <person name="Hegedus B."/>
            <person name="Baldrian P."/>
            <person name="Stursova M."/>
            <person name="Weitz H."/>
            <person name="Taylor A."/>
            <person name="Grigoriev I.V."/>
            <person name="Nagy L.G."/>
            <person name="Martin F."/>
            <person name="Kauserud H."/>
        </authorList>
    </citation>
    <scope>NUCLEOTIDE SEQUENCE</scope>
    <source>
        <strain evidence="1">CBHHK188m</strain>
    </source>
</reference>
<dbReference type="InterPro" id="IPR032675">
    <property type="entry name" value="LRR_dom_sf"/>
</dbReference>
<name>A0AAD7MMS9_9AGAR</name>
<dbReference type="Gene3D" id="3.80.10.10">
    <property type="entry name" value="Ribonuclease Inhibitor"/>
    <property type="match status" value="1"/>
</dbReference>
<dbReference type="AlphaFoldDB" id="A0AAD7MMS9"/>
<dbReference type="EMBL" id="JARJLG010000234">
    <property type="protein sequence ID" value="KAJ7724823.1"/>
    <property type="molecule type" value="Genomic_DNA"/>
</dbReference>
<proteinExistence type="predicted"/>
<dbReference type="Proteomes" id="UP001215280">
    <property type="component" value="Unassembled WGS sequence"/>
</dbReference>